<dbReference type="PANTHER" id="PTHR43877">
    <property type="entry name" value="AMINOALKYLPHOSPHONATE N-ACETYLTRANSFERASE-RELATED-RELATED"/>
    <property type="match status" value="1"/>
</dbReference>
<reference evidence="4 5" key="1">
    <citation type="submission" date="2020-07" db="EMBL/GenBank/DDBJ databases">
        <title>Sequencing the genomes of 1000 actinobacteria strains.</title>
        <authorList>
            <person name="Klenk H.-P."/>
        </authorList>
    </citation>
    <scope>NUCLEOTIDE SEQUENCE [LARGE SCALE GENOMIC DNA]</scope>
    <source>
        <strain evidence="4 5">DSM 19970</strain>
    </source>
</reference>
<keyword evidence="1 4" id="KW-0808">Transferase</keyword>
<feature type="domain" description="N-acetyltransferase" evidence="3">
    <location>
        <begin position="1"/>
        <end position="158"/>
    </location>
</feature>
<comment type="caution">
    <text evidence="4">The sequence shown here is derived from an EMBL/GenBank/DDBJ whole genome shotgun (WGS) entry which is preliminary data.</text>
</comment>
<organism evidence="4 5">
    <name type="scientific">Demequina lutea</name>
    <dbReference type="NCBI Taxonomy" id="431489"/>
    <lineage>
        <taxon>Bacteria</taxon>
        <taxon>Bacillati</taxon>
        <taxon>Actinomycetota</taxon>
        <taxon>Actinomycetes</taxon>
        <taxon>Micrococcales</taxon>
        <taxon>Demequinaceae</taxon>
        <taxon>Demequina</taxon>
    </lineage>
</organism>
<gene>
    <name evidence="4" type="ORF">BKA03_001329</name>
</gene>
<dbReference type="AlphaFoldDB" id="A0A7Y9ZAH7"/>
<sequence>MDLRQMTASDDLMPFLLAAMNWRDDGQWDAASVVAAPELAHYVTGWMLPGDAGVIAVERGFPAGAAWWRHFASEDPGYGYVADDVPELGMAVLAPFRRKGVAGALLDALIARAREEPLRALSLSVEDGNEVARLLYERRGFVPCSRVGDSDVMLLTLEQGENSHAVGVRQARPHNVPSG</sequence>
<dbReference type="SUPFAM" id="SSF55729">
    <property type="entry name" value="Acyl-CoA N-acyltransferases (Nat)"/>
    <property type="match status" value="1"/>
</dbReference>
<keyword evidence="2" id="KW-0012">Acyltransferase</keyword>
<dbReference type="PROSITE" id="PS51186">
    <property type="entry name" value="GNAT"/>
    <property type="match status" value="1"/>
</dbReference>
<dbReference type="RefSeq" id="WP_152649527.1">
    <property type="nucleotide sequence ID" value="NZ_BBRC01000005.1"/>
</dbReference>
<protein>
    <submittedName>
        <fullName evidence="4">GNAT superfamily N-acetyltransferase</fullName>
    </submittedName>
</protein>
<dbReference type="InterPro" id="IPR050832">
    <property type="entry name" value="Bact_Acetyltransf"/>
</dbReference>
<keyword evidence="5" id="KW-1185">Reference proteome</keyword>
<dbReference type="GO" id="GO:0016747">
    <property type="term" value="F:acyltransferase activity, transferring groups other than amino-acyl groups"/>
    <property type="evidence" value="ECO:0007669"/>
    <property type="project" value="InterPro"/>
</dbReference>
<evidence type="ECO:0000313" key="4">
    <source>
        <dbReference type="EMBL" id="NYI41210.1"/>
    </source>
</evidence>
<evidence type="ECO:0000256" key="1">
    <source>
        <dbReference type="ARBA" id="ARBA00022679"/>
    </source>
</evidence>
<dbReference type="EMBL" id="JACBZO010000001">
    <property type="protein sequence ID" value="NYI41210.1"/>
    <property type="molecule type" value="Genomic_DNA"/>
</dbReference>
<dbReference type="CDD" id="cd04301">
    <property type="entry name" value="NAT_SF"/>
    <property type="match status" value="1"/>
</dbReference>
<evidence type="ECO:0000256" key="2">
    <source>
        <dbReference type="ARBA" id="ARBA00023315"/>
    </source>
</evidence>
<dbReference type="Gene3D" id="3.40.630.30">
    <property type="match status" value="1"/>
</dbReference>
<evidence type="ECO:0000259" key="3">
    <source>
        <dbReference type="PROSITE" id="PS51186"/>
    </source>
</evidence>
<dbReference type="OrthoDB" id="9790865at2"/>
<dbReference type="InterPro" id="IPR016181">
    <property type="entry name" value="Acyl_CoA_acyltransferase"/>
</dbReference>
<dbReference type="Proteomes" id="UP000547973">
    <property type="component" value="Unassembled WGS sequence"/>
</dbReference>
<accession>A0A7Y9ZAH7</accession>
<evidence type="ECO:0000313" key="5">
    <source>
        <dbReference type="Proteomes" id="UP000547973"/>
    </source>
</evidence>
<dbReference type="Pfam" id="PF00583">
    <property type="entry name" value="Acetyltransf_1"/>
    <property type="match status" value="1"/>
</dbReference>
<dbReference type="InterPro" id="IPR000182">
    <property type="entry name" value="GNAT_dom"/>
</dbReference>
<name>A0A7Y9ZAH7_9MICO</name>
<proteinExistence type="predicted"/>